<dbReference type="Proteomes" id="UP000001937">
    <property type="component" value="Chromosome"/>
</dbReference>
<keyword evidence="4" id="KW-1185">Reference proteome</keyword>
<feature type="transmembrane region" description="Helical" evidence="2">
    <location>
        <begin position="524"/>
        <end position="544"/>
    </location>
</feature>
<name>Q2JAW9_FRACC</name>
<dbReference type="KEGG" id="fra:Francci3_2204"/>
<reference evidence="3 4" key="1">
    <citation type="journal article" date="2007" name="Genome Res.">
        <title>Genome characteristics of facultatively symbiotic Frankia sp. strains reflect host range and host plant biogeography.</title>
        <authorList>
            <person name="Normand P."/>
            <person name="Lapierre P."/>
            <person name="Tisa L.S."/>
            <person name="Gogarten J.P."/>
            <person name="Alloisio N."/>
            <person name="Bagnarol E."/>
            <person name="Bassi C.A."/>
            <person name="Berry A.M."/>
            <person name="Bickhart D.M."/>
            <person name="Choisne N."/>
            <person name="Couloux A."/>
            <person name="Cournoyer B."/>
            <person name="Cruveiller S."/>
            <person name="Daubin V."/>
            <person name="Demange N."/>
            <person name="Francino M.P."/>
            <person name="Goltsman E."/>
            <person name="Huang Y."/>
            <person name="Kopp O.R."/>
            <person name="Labarre L."/>
            <person name="Lapidus A."/>
            <person name="Lavire C."/>
            <person name="Marechal J."/>
            <person name="Martinez M."/>
            <person name="Mastronunzio J.E."/>
            <person name="Mullin B.C."/>
            <person name="Niemann J."/>
            <person name="Pujic P."/>
            <person name="Rawnsley T."/>
            <person name="Rouy Z."/>
            <person name="Schenowitz C."/>
            <person name="Sellstedt A."/>
            <person name="Tavares F."/>
            <person name="Tomkins J.P."/>
            <person name="Vallenet D."/>
            <person name="Valverde C."/>
            <person name="Wall L.G."/>
            <person name="Wang Y."/>
            <person name="Medigue C."/>
            <person name="Benson D.R."/>
        </authorList>
    </citation>
    <scope>NUCLEOTIDE SEQUENCE [LARGE SCALE GENOMIC DNA]</scope>
    <source>
        <strain evidence="4">DSM 45818 / CECT 9043 / CcI3</strain>
    </source>
</reference>
<dbReference type="AlphaFoldDB" id="Q2JAW9"/>
<feature type="transmembrane region" description="Helical" evidence="2">
    <location>
        <begin position="241"/>
        <end position="261"/>
    </location>
</feature>
<organism evidence="3 4">
    <name type="scientific">Frankia casuarinae (strain DSM 45818 / CECT 9043 / HFP020203 / CcI3)</name>
    <dbReference type="NCBI Taxonomy" id="106370"/>
    <lineage>
        <taxon>Bacteria</taxon>
        <taxon>Bacillati</taxon>
        <taxon>Actinomycetota</taxon>
        <taxon>Actinomycetes</taxon>
        <taxon>Frankiales</taxon>
        <taxon>Frankiaceae</taxon>
        <taxon>Frankia</taxon>
    </lineage>
</organism>
<feature type="transmembrane region" description="Helical" evidence="2">
    <location>
        <begin position="495"/>
        <end position="512"/>
    </location>
</feature>
<feature type="region of interest" description="Disordered" evidence="1">
    <location>
        <begin position="342"/>
        <end position="364"/>
    </location>
</feature>
<dbReference type="InterPro" id="IPR018674">
    <property type="entry name" value="DUF2142_membrane"/>
</dbReference>
<evidence type="ECO:0000256" key="1">
    <source>
        <dbReference type="SAM" id="MobiDB-lite"/>
    </source>
</evidence>
<dbReference type="Pfam" id="PF09913">
    <property type="entry name" value="DUF2142"/>
    <property type="match status" value="1"/>
</dbReference>
<dbReference type="OrthoDB" id="3218260at2"/>
<keyword evidence="2" id="KW-0472">Membrane</keyword>
<dbReference type="EMBL" id="CP000249">
    <property type="protein sequence ID" value="ABD11573.1"/>
    <property type="molecule type" value="Genomic_DNA"/>
</dbReference>
<feature type="transmembrane region" description="Helical" evidence="2">
    <location>
        <begin position="571"/>
        <end position="594"/>
    </location>
</feature>
<evidence type="ECO:0000313" key="3">
    <source>
        <dbReference type="EMBL" id="ABD11573.1"/>
    </source>
</evidence>
<dbReference type="eggNOG" id="COG5305">
    <property type="taxonomic scope" value="Bacteria"/>
</dbReference>
<gene>
    <name evidence="3" type="ordered locus">Francci3_2204</name>
</gene>
<sequence>MGRGNHRTSGRDGGVMAGGPECRSATDRPGSAAHHRSGRSSWPGWRGRPGWPGRRGRLRGTADRSPGASRLPPRLLVAGFLLLVAAWVATNPPGFGPDEPAHFVKAVGAGTGQWTGTPGRLAHPSFGNGPGRAERIDWINRNSRVFALPAGLNPGAAGLPCDLFRDWVSVACLDRPRPRPPATRALSYVGTYEPYLYAVEGAVMIHTHTADGALYAGRATSAAIVVTLLTIIIFASWDSRAGLLSVGGVLLAVSPMALFLGSVLGTNGMEIAGATALFTLALRLGRPGAPPRWIWPALGLVAALVALSRPSGPLWVLLTPMIAAGLAAPRARARAVDAVPAVEQPRPVERPRSTEGTQPTEGPRRHRLVGWLSVPWIALAVAGVVATAVWERRVQPHPGIRRELAEQGLRQLSSDAPAWARQWVGVFGWASLRMPSFAYWTWGACLLVLLGAAFVVGTWRQRIRLGAVLIGVVAVAVVLDVLVLRQTRFPVYGRYLLPIAVLVPLAAGEILTRRAARIPATLRRAGPAVAVMAVVAVHAVGLWTDWQRSAVGSYGPAWFLGSSQWNPPGGWVPWMALAGAGACCLLAAAAAGLWRPGRGVRPHRPAAGTRQIRARPVRVTRCPGPSAAPAGPHRRPAAPPATGPATGT</sequence>
<keyword evidence="2" id="KW-0812">Transmembrane</keyword>
<dbReference type="HOGENOM" id="CLU_422592_0_0_11"/>
<accession>Q2JAW9</accession>
<protein>
    <recommendedName>
        <fullName evidence="5">DUF2142 domain-containing protein</fullName>
    </recommendedName>
</protein>
<feature type="compositionally biased region" description="Low complexity" evidence="1">
    <location>
        <begin position="39"/>
        <end position="52"/>
    </location>
</feature>
<feature type="region of interest" description="Disordered" evidence="1">
    <location>
        <begin position="1"/>
        <end position="69"/>
    </location>
</feature>
<feature type="transmembrane region" description="Helical" evidence="2">
    <location>
        <begin position="213"/>
        <end position="234"/>
    </location>
</feature>
<feature type="transmembrane region" description="Helical" evidence="2">
    <location>
        <begin position="437"/>
        <end position="456"/>
    </location>
</feature>
<evidence type="ECO:0000313" key="4">
    <source>
        <dbReference type="Proteomes" id="UP000001937"/>
    </source>
</evidence>
<evidence type="ECO:0008006" key="5">
    <source>
        <dbReference type="Google" id="ProtNLM"/>
    </source>
</evidence>
<feature type="region of interest" description="Disordered" evidence="1">
    <location>
        <begin position="620"/>
        <end position="648"/>
    </location>
</feature>
<feature type="transmembrane region" description="Helical" evidence="2">
    <location>
        <begin position="463"/>
        <end position="483"/>
    </location>
</feature>
<evidence type="ECO:0000256" key="2">
    <source>
        <dbReference type="SAM" id="Phobius"/>
    </source>
</evidence>
<proteinExistence type="predicted"/>
<keyword evidence="2" id="KW-1133">Transmembrane helix</keyword>
<feature type="transmembrane region" description="Helical" evidence="2">
    <location>
        <begin position="368"/>
        <end position="390"/>
    </location>
</feature>